<dbReference type="AlphaFoldDB" id="A0A5C6G9X7"/>
<gene>
    <name evidence="2" type="ORF">ED733_006302</name>
</gene>
<accession>A0A5C6G9X7</accession>
<protein>
    <submittedName>
        <fullName evidence="2">Uncharacterized protein</fullName>
    </submittedName>
</protein>
<evidence type="ECO:0000256" key="1">
    <source>
        <dbReference type="SAM" id="MobiDB-lite"/>
    </source>
</evidence>
<evidence type="ECO:0000313" key="2">
    <source>
        <dbReference type="EMBL" id="TWU74562.1"/>
    </source>
</evidence>
<feature type="compositionally biased region" description="Low complexity" evidence="1">
    <location>
        <begin position="93"/>
        <end position="105"/>
    </location>
</feature>
<feature type="region of interest" description="Disordered" evidence="1">
    <location>
        <begin position="77"/>
        <end position="117"/>
    </location>
</feature>
<dbReference type="EMBL" id="SBHS01000011">
    <property type="protein sequence ID" value="TWU74562.1"/>
    <property type="molecule type" value="Genomic_DNA"/>
</dbReference>
<evidence type="ECO:0000313" key="3">
    <source>
        <dbReference type="Proteomes" id="UP000317257"/>
    </source>
</evidence>
<sequence>MTRIDLGQQNQVTTVTHSPSLSFDNKEQLRIREKASCFLGLGHLNVVIRRISIKLPDIKIRPDKRTLRMDCKTRHRPARVSVKDISQTQPIVPSTLPTNLNTTTESRVEKVNAQSKR</sequence>
<organism evidence="2 3">
    <name type="scientific">Metarhizium rileyi (strain RCEF 4871)</name>
    <name type="common">Nomuraea rileyi</name>
    <dbReference type="NCBI Taxonomy" id="1649241"/>
    <lineage>
        <taxon>Eukaryota</taxon>
        <taxon>Fungi</taxon>
        <taxon>Dikarya</taxon>
        <taxon>Ascomycota</taxon>
        <taxon>Pezizomycotina</taxon>
        <taxon>Sordariomycetes</taxon>
        <taxon>Hypocreomycetidae</taxon>
        <taxon>Hypocreales</taxon>
        <taxon>Clavicipitaceae</taxon>
        <taxon>Metarhizium</taxon>
    </lineage>
</organism>
<name>A0A5C6G9X7_METRR</name>
<comment type="caution">
    <text evidence="2">The sequence shown here is derived from an EMBL/GenBank/DDBJ whole genome shotgun (WGS) entry which is preliminary data.</text>
</comment>
<reference evidence="3" key="1">
    <citation type="submission" date="2018-12" db="EMBL/GenBank/DDBJ databases">
        <title>The complete genome of Metarhizium rileyi, a key fungal pathogen of Lepidoptera.</title>
        <authorList>
            <person name="Binneck E."/>
            <person name="Lastra C.C.L."/>
            <person name="Sosa-Gomez D.R."/>
        </authorList>
    </citation>
    <scope>NUCLEOTIDE SEQUENCE [LARGE SCALE GENOMIC DNA]</scope>
    <source>
        <strain evidence="3">Cep018-CH2</strain>
    </source>
</reference>
<proteinExistence type="predicted"/>
<dbReference type="Proteomes" id="UP000317257">
    <property type="component" value="Unassembled WGS sequence"/>
</dbReference>